<proteinExistence type="predicted"/>
<sequence>MDGWIRGSRRPAAFVQAITTTVTAEGRRYPVRMVKARLHSVRVKVGLAEGRVGHTESLAGI</sequence>
<evidence type="ECO:0000313" key="2">
    <source>
        <dbReference type="Proteomes" id="UP000318093"/>
    </source>
</evidence>
<name>A0A537JKK3_9BACT</name>
<accession>A0A537JKK3</accession>
<dbReference type="EMBL" id="VBAN01000079">
    <property type="protein sequence ID" value="TMI84085.1"/>
    <property type="molecule type" value="Genomic_DNA"/>
</dbReference>
<organism evidence="1 2">
    <name type="scientific">Candidatus Segetimicrobium genomatis</name>
    <dbReference type="NCBI Taxonomy" id="2569760"/>
    <lineage>
        <taxon>Bacteria</taxon>
        <taxon>Bacillati</taxon>
        <taxon>Candidatus Sysuimicrobiota</taxon>
        <taxon>Candidatus Sysuimicrobiia</taxon>
        <taxon>Candidatus Sysuimicrobiales</taxon>
        <taxon>Candidatus Segetimicrobiaceae</taxon>
        <taxon>Candidatus Segetimicrobium</taxon>
    </lineage>
</organism>
<feature type="non-terminal residue" evidence="1">
    <location>
        <position position="61"/>
    </location>
</feature>
<dbReference type="Proteomes" id="UP000318093">
    <property type="component" value="Unassembled WGS sequence"/>
</dbReference>
<dbReference type="AlphaFoldDB" id="A0A537JKK3"/>
<protein>
    <submittedName>
        <fullName evidence="1">Uncharacterized protein</fullName>
    </submittedName>
</protein>
<reference evidence="1 2" key="1">
    <citation type="journal article" date="2019" name="Nat. Microbiol.">
        <title>Mediterranean grassland soil C-N compound turnover is dependent on rainfall and depth, and is mediated by genomically divergent microorganisms.</title>
        <authorList>
            <person name="Diamond S."/>
            <person name="Andeer P.F."/>
            <person name="Li Z."/>
            <person name="Crits-Christoph A."/>
            <person name="Burstein D."/>
            <person name="Anantharaman K."/>
            <person name="Lane K.R."/>
            <person name="Thomas B.C."/>
            <person name="Pan C."/>
            <person name="Northen T.R."/>
            <person name="Banfield J.F."/>
        </authorList>
    </citation>
    <scope>NUCLEOTIDE SEQUENCE [LARGE SCALE GENOMIC DNA]</scope>
    <source>
        <strain evidence="1">NP_6</strain>
    </source>
</reference>
<comment type="caution">
    <text evidence="1">The sequence shown here is derived from an EMBL/GenBank/DDBJ whole genome shotgun (WGS) entry which is preliminary data.</text>
</comment>
<evidence type="ECO:0000313" key="1">
    <source>
        <dbReference type="EMBL" id="TMI84085.1"/>
    </source>
</evidence>
<gene>
    <name evidence="1" type="ORF">E6H03_02670</name>
</gene>